<organism evidence="3 4">
    <name type="scientific">Micromonospora rubida</name>
    <dbReference type="NCBI Taxonomy" id="2697657"/>
    <lineage>
        <taxon>Bacteria</taxon>
        <taxon>Bacillati</taxon>
        <taxon>Actinomycetota</taxon>
        <taxon>Actinomycetes</taxon>
        <taxon>Micromonosporales</taxon>
        <taxon>Micromonosporaceae</taxon>
        <taxon>Micromonospora</taxon>
    </lineage>
</organism>
<feature type="transmembrane region" description="Helical" evidence="2">
    <location>
        <begin position="12"/>
        <end position="35"/>
    </location>
</feature>
<keyword evidence="2" id="KW-0472">Membrane</keyword>
<protein>
    <submittedName>
        <fullName evidence="3">Uncharacterized protein</fullName>
    </submittedName>
</protein>
<keyword evidence="2" id="KW-1133">Transmembrane helix</keyword>
<evidence type="ECO:0000256" key="1">
    <source>
        <dbReference type="SAM" id="Coils"/>
    </source>
</evidence>
<dbReference type="EMBL" id="JBIRPU010000021">
    <property type="protein sequence ID" value="MFI0795814.1"/>
    <property type="molecule type" value="Genomic_DNA"/>
</dbReference>
<dbReference type="Proteomes" id="UP001611075">
    <property type="component" value="Unassembled WGS sequence"/>
</dbReference>
<evidence type="ECO:0000313" key="4">
    <source>
        <dbReference type="Proteomes" id="UP001611075"/>
    </source>
</evidence>
<evidence type="ECO:0000256" key="2">
    <source>
        <dbReference type="SAM" id="Phobius"/>
    </source>
</evidence>
<accession>A0ABW7SQ29</accession>
<keyword evidence="4" id="KW-1185">Reference proteome</keyword>
<reference evidence="3 4" key="1">
    <citation type="submission" date="2024-10" db="EMBL/GenBank/DDBJ databases">
        <title>The Natural Products Discovery Center: Release of the First 8490 Sequenced Strains for Exploring Actinobacteria Biosynthetic Diversity.</title>
        <authorList>
            <person name="Kalkreuter E."/>
            <person name="Kautsar S.A."/>
            <person name="Yang D."/>
            <person name="Bader C.D."/>
            <person name="Teijaro C.N."/>
            <person name="Fluegel L."/>
            <person name="Davis C.M."/>
            <person name="Simpson J.R."/>
            <person name="Lauterbach L."/>
            <person name="Steele A.D."/>
            <person name="Gui C."/>
            <person name="Meng S."/>
            <person name="Li G."/>
            <person name="Viehrig K."/>
            <person name="Ye F."/>
            <person name="Su P."/>
            <person name="Kiefer A.F."/>
            <person name="Nichols A."/>
            <person name="Cepeda A.J."/>
            <person name="Yan W."/>
            <person name="Fan B."/>
            <person name="Jiang Y."/>
            <person name="Adhikari A."/>
            <person name="Zheng C.-J."/>
            <person name="Schuster L."/>
            <person name="Cowan T.M."/>
            <person name="Smanski M.J."/>
            <person name="Chevrette M.G."/>
            <person name="De Carvalho L.P.S."/>
            <person name="Shen B."/>
        </authorList>
    </citation>
    <scope>NUCLEOTIDE SEQUENCE [LARGE SCALE GENOMIC DNA]</scope>
    <source>
        <strain evidence="3 4">NPDC021253</strain>
    </source>
</reference>
<gene>
    <name evidence="3" type="ORF">ACH4OY_24490</name>
</gene>
<keyword evidence="1" id="KW-0175">Coiled coil</keyword>
<keyword evidence="2" id="KW-0812">Transmembrane</keyword>
<sequence>MIAASNPDAPYWAQLMISMLGMLGGAGGLAVLTTVTVQRRKLKAETAGALTDAALALVQPLRARVAELEAEALTVREQLTASQRELQELRSTVWDLTRTLERWREVIMAPGATIRRVQSVVAEDSPAPGQLPRRLP</sequence>
<comment type="caution">
    <text evidence="3">The sequence shown here is derived from an EMBL/GenBank/DDBJ whole genome shotgun (WGS) entry which is preliminary data.</text>
</comment>
<feature type="coiled-coil region" evidence="1">
    <location>
        <begin position="65"/>
        <end position="92"/>
    </location>
</feature>
<evidence type="ECO:0000313" key="3">
    <source>
        <dbReference type="EMBL" id="MFI0795814.1"/>
    </source>
</evidence>
<name>A0ABW7SQ29_9ACTN</name>
<dbReference type="RefSeq" id="WP_396683375.1">
    <property type="nucleotide sequence ID" value="NZ_JBIRPU010000021.1"/>
</dbReference>
<proteinExistence type="predicted"/>